<sequence length="612" mass="69818">MATTAIGLSNLERISSLENVKEQLMGLKRAPENRFQCLYYVNGHRRYCEQSCKYFAVMHVTLYKRAQDALDLKEVSAAGFSNIIRILFCKSHHKSQKFNDYKVHFENLWEKAAQDRRNEVLEAFRDYSKAALEKVYTDGCATTEERDQFSNSLKFVRDESNDDTDQISAQQSDADRSQNNLGGSGISTADNLFANFKYASNGPTIFEKLKARIDLDLASQEQSTPPPAEQKRKVLPMRARSRTPKNDYKKLDSYVTAPPNPEANTPLETNTPGKTPNNSWNPTPQSSTKSPEYRTQRGTPGTDTPGSDTRLQRPEKDRFIFSDSFSVPFKKTFATPSPCKRSETIWNVLGSATSDQSLPDPSKRLFRPTERLETTGSPPMPRRDGAQIKSLDKSAIPTSPPSAQGPKESSDGLLIERPRGFTQDIRKLLLQEIEPSLARIYILKAPEYFKDKEQCVKIGITKDVPRRIGDLSSTCGFTDLAECPRFDGVAIPRELAARVEKLCHLELRPFLRIMQCTKGENGANHTVRHEEWFAISERLAIQTVKRWLRFVELRPYHEKDPHSEQRGIKDYWREVIRKLQVETSSDRGIQYEELSKIYQKWIDDVAAMELPE</sequence>
<dbReference type="PANTHER" id="PTHR28094">
    <property type="entry name" value="MEIOTICALLY UP-REGULATED GENE 113 PROTEIN"/>
    <property type="match status" value="1"/>
</dbReference>
<name>A0A6A6XS60_9PLEO</name>
<dbReference type="InterPro" id="IPR018306">
    <property type="entry name" value="Phage_T5_Orf172_DNA-bd"/>
</dbReference>
<feature type="region of interest" description="Disordered" evidence="1">
    <location>
        <begin position="217"/>
        <end position="319"/>
    </location>
</feature>
<evidence type="ECO:0000256" key="1">
    <source>
        <dbReference type="SAM" id="MobiDB-lite"/>
    </source>
</evidence>
<protein>
    <recommendedName>
        <fullName evidence="2">Bacteriophage T5 Orf172 DNA-binding domain-containing protein</fullName>
    </recommendedName>
</protein>
<dbReference type="AlphaFoldDB" id="A0A6A6XS60"/>
<dbReference type="Pfam" id="PF10544">
    <property type="entry name" value="T5orf172"/>
    <property type="match status" value="1"/>
</dbReference>
<dbReference type="OrthoDB" id="3511049at2759"/>
<feature type="compositionally biased region" description="Polar residues" evidence="1">
    <location>
        <begin position="262"/>
        <end position="290"/>
    </location>
</feature>
<gene>
    <name evidence="3" type="ORF">K505DRAFT_321274</name>
</gene>
<dbReference type="Proteomes" id="UP000799757">
    <property type="component" value="Unassembled WGS sequence"/>
</dbReference>
<accession>A0A6A6XS60</accession>
<feature type="compositionally biased region" description="Basic and acidic residues" evidence="1">
    <location>
        <begin position="381"/>
        <end position="392"/>
    </location>
</feature>
<feature type="region of interest" description="Disordered" evidence="1">
    <location>
        <begin position="155"/>
        <end position="183"/>
    </location>
</feature>
<feature type="compositionally biased region" description="Basic and acidic residues" evidence="1">
    <location>
        <begin position="310"/>
        <end position="319"/>
    </location>
</feature>
<feature type="region of interest" description="Disordered" evidence="1">
    <location>
        <begin position="352"/>
        <end position="412"/>
    </location>
</feature>
<dbReference type="InterPro" id="IPR053006">
    <property type="entry name" value="Meiosis_regulatory"/>
</dbReference>
<dbReference type="SMART" id="SM00974">
    <property type="entry name" value="T5orf172"/>
    <property type="match status" value="1"/>
</dbReference>
<proteinExistence type="predicted"/>
<evidence type="ECO:0000259" key="2">
    <source>
        <dbReference type="SMART" id="SM00974"/>
    </source>
</evidence>
<dbReference type="PANTHER" id="PTHR28094:SF1">
    <property type="entry name" value="MEIOTICALLY UP-REGULATED GENE 113 PROTEIN"/>
    <property type="match status" value="1"/>
</dbReference>
<feature type="compositionally biased region" description="Polar residues" evidence="1">
    <location>
        <begin position="166"/>
        <end position="183"/>
    </location>
</feature>
<keyword evidence="4" id="KW-1185">Reference proteome</keyword>
<feature type="compositionally biased region" description="Basic residues" evidence="1">
    <location>
        <begin position="233"/>
        <end position="243"/>
    </location>
</feature>
<reference evidence="3" key="1">
    <citation type="journal article" date="2020" name="Stud. Mycol.">
        <title>101 Dothideomycetes genomes: a test case for predicting lifestyles and emergence of pathogens.</title>
        <authorList>
            <person name="Haridas S."/>
            <person name="Albert R."/>
            <person name="Binder M."/>
            <person name="Bloem J."/>
            <person name="Labutti K."/>
            <person name="Salamov A."/>
            <person name="Andreopoulos B."/>
            <person name="Baker S."/>
            <person name="Barry K."/>
            <person name="Bills G."/>
            <person name="Bluhm B."/>
            <person name="Cannon C."/>
            <person name="Castanera R."/>
            <person name="Culley D."/>
            <person name="Daum C."/>
            <person name="Ezra D."/>
            <person name="Gonzalez J."/>
            <person name="Henrissat B."/>
            <person name="Kuo A."/>
            <person name="Liang C."/>
            <person name="Lipzen A."/>
            <person name="Lutzoni F."/>
            <person name="Magnuson J."/>
            <person name="Mondo S."/>
            <person name="Nolan M."/>
            <person name="Ohm R."/>
            <person name="Pangilinan J."/>
            <person name="Park H.-J."/>
            <person name="Ramirez L."/>
            <person name="Alfaro M."/>
            <person name="Sun H."/>
            <person name="Tritt A."/>
            <person name="Yoshinaga Y."/>
            <person name="Zwiers L.-H."/>
            <person name="Turgeon B."/>
            <person name="Goodwin S."/>
            <person name="Spatafora J."/>
            <person name="Crous P."/>
            <person name="Grigoriev I."/>
        </authorList>
    </citation>
    <scope>NUCLEOTIDE SEQUENCE</scope>
    <source>
        <strain evidence="3">CBS 109.77</strain>
    </source>
</reference>
<dbReference type="EMBL" id="MU001767">
    <property type="protein sequence ID" value="KAF2799292.1"/>
    <property type="molecule type" value="Genomic_DNA"/>
</dbReference>
<feature type="compositionally biased region" description="Basic and acidic residues" evidence="1">
    <location>
        <begin position="361"/>
        <end position="373"/>
    </location>
</feature>
<evidence type="ECO:0000313" key="3">
    <source>
        <dbReference type="EMBL" id="KAF2799292.1"/>
    </source>
</evidence>
<feature type="domain" description="Bacteriophage T5 Orf172 DNA-binding" evidence="2">
    <location>
        <begin position="450"/>
        <end position="547"/>
    </location>
</feature>
<organism evidence="3 4">
    <name type="scientific">Melanomma pulvis-pyrius CBS 109.77</name>
    <dbReference type="NCBI Taxonomy" id="1314802"/>
    <lineage>
        <taxon>Eukaryota</taxon>
        <taxon>Fungi</taxon>
        <taxon>Dikarya</taxon>
        <taxon>Ascomycota</taxon>
        <taxon>Pezizomycotina</taxon>
        <taxon>Dothideomycetes</taxon>
        <taxon>Pleosporomycetidae</taxon>
        <taxon>Pleosporales</taxon>
        <taxon>Melanommataceae</taxon>
        <taxon>Melanomma</taxon>
    </lineage>
</organism>
<evidence type="ECO:0000313" key="4">
    <source>
        <dbReference type="Proteomes" id="UP000799757"/>
    </source>
</evidence>
<feature type="compositionally biased region" description="Low complexity" evidence="1">
    <location>
        <begin position="298"/>
        <end position="309"/>
    </location>
</feature>